<dbReference type="AlphaFoldDB" id="A0A354YU93"/>
<dbReference type="CDD" id="cd05009">
    <property type="entry name" value="SIS_GlmS_GlmD_2"/>
    <property type="match status" value="1"/>
</dbReference>
<dbReference type="SUPFAM" id="SSF53697">
    <property type="entry name" value="SIS domain"/>
    <property type="match status" value="1"/>
</dbReference>
<sequence length="367" mass="40767">MSEIEKGEFEHFMLKEIHEQPEAIRKTLAGRIRDGRVDFSDLEFDNVFKNTGKIIIAACGTSYHAGMVGRLVIEKLARIPVEIDLASEFRYREVLWNPNDLVIVISQSGETSDTLAALREARHNGIKVLAITNVPGSTIAQEAERVIYTHAGPEIAIASTKAYSAQLLIMYLLALYLASLRESCDAAKLEDLASELLAVDAIVENVLQEQQHIKEMAEKYHKVQSIFFLGRGLDYPVAMEGALKLKETSYIHAEAYATGELLHGPLALIEQGVPVLTLISQDKLVDKSMANIKEIKARGAVVLAICKENLQEHCQECDEKILLPRINPMLAPIVAVVPLQIFAYYMALFRGNDVDKPRNLVKSVMGD</sequence>
<dbReference type="InterPro" id="IPR005855">
    <property type="entry name" value="GFAT"/>
</dbReference>
<comment type="catalytic activity">
    <reaction evidence="1">
        <text>D-fructose 6-phosphate + L-glutamine = D-glucosamine 6-phosphate + L-glutamate</text>
        <dbReference type="Rhea" id="RHEA:13237"/>
        <dbReference type="ChEBI" id="CHEBI:29985"/>
        <dbReference type="ChEBI" id="CHEBI:58359"/>
        <dbReference type="ChEBI" id="CHEBI:58725"/>
        <dbReference type="ChEBI" id="CHEBI:61527"/>
        <dbReference type="EC" id="2.6.1.16"/>
    </reaction>
</comment>
<dbReference type="InterPro" id="IPR046348">
    <property type="entry name" value="SIS_dom_sf"/>
</dbReference>
<dbReference type="PANTHER" id="PTHR10937">
    <property type="entry name" value="GLUCOSAMINE--FRUCTOSE-6-PHOSPHATE AMINOTRANSFERASE, ISOMERIZING"/>
    <property type="match status" value="1"/>
</dbReference>
<dbReference type="PANTHER" id="PTHR10937:SF0">
    <property type="entry name" value="GLUTAMINE--FRUCTOSE-6-PHOSPHATE TRANSAMINASE (ISOMERIZING)"/>
    <property type="match status" value="1"/>
</dbReference>
<name>A0A354YU93_9FIRM</name>
<evidence type="ECO:0000259" key="7">
    <source>
        <dbReference type="PROSITE" id="PS51464"/>
    </source>
</evidence>
<evidence type="ECO:0000256" key="2">
    <source>
        <dbReference type="ARBA" id="ARBA00012916"/>
    </source>
</evidence>
<gene>
    <name evidence="8" type="primary">glmS</name>
    <name evidence="8" type="ORF">DDZ44_02305</name>
</gene>
<dbReference type="EC" id="2.6.1.16" evidence="2"/>
<dbReference type="EMBL" id="DNZF01000050">
    <property type="protein sequence ID" value="HBK52754.1"/>
    <property type="molecule type" value="Genomic_DNA"/>
</dbReference>
<evidence type="ECO:0000256" key="4">
    <source>
        <dbReference type="ARBA" id="ARBA00022490"/>
    </source>
</evidence>
<dbReference type="InterPro" id="IPR035466">
    <property type="entry name" value="GlmS/AgaS_SIS"/>
</dbReference>
<dbReference type="GO" id="GO:0006487">
    <property type="term" value="P:protein N-linked glycosylation"/>
    <property type="evidence" value="ECO:0007669"/>
    <property type="project" value="TreeGrafter"/>
</dbReference>
<evidence type="ECO:0000256" key="1">
    <source>
        <dbReference type="ARBA" id="ARBA00001031"/>
    </source>
</evidence>
<dbReference type="STRING" id="378794.GCA_001570625_01060"/>
<keyword evidence="5" id="KW-0677">Repeat</keyword>
<evidence type="ECO:0000256" key="6">
    <source>
        <dbReference type="SAM" id="Phobius"/>
    </source>
</evidence>
<dbReference type="GO" id="GO:0006047">
    <property type="term" value="P:UDP-N-acetylglucosamine metabolic process"/>
    <property type="evidence" value="ECO:0007669"/>
    <property type="project" value="TreeGrafter"/>
</dbReference>
<reference evidence="8 9" key="1">
    <citation type="journal article" date="2018" name="Nat. Biotechnol.">
        <title>A standardized bacterial taxonomy based on genome phylogeny substantially revises the tree of life.</title>
        <authorList>
            <person name="Parks D.H."/>
            <person name="Chuvochina M."/>
            <person name="Waite D.W."/>
            <person name="Rinke C."/>
            <person name="Skarshewski A."/>
            <person name="Chaumeil P.A."/>
            <person name="Hugenholtz P."/>
        </authorList>
    </citation>
    <scope>NUCLEOTIDE SEQUENCE [LARGE SCALE GENOMIC DNA]</scope>
    <source>
        <strain evidence="8">UBA10948</strain>
    </source>
</reference>
<dbReference type="GO" id="GO:0004360">
    <property type="term" value="F:glutamine-fructose-6-phosphate transaminase (isomerizing) activity"/>
    <property type="evidence" value="ECO:0007669"/>
    <property type="project" value="UniProtKB-EC"/>
</dbReference>
<dbReference type="NCBIfam" id="NF001484">
    <property type="entry name" value="PRK00331.1"/>
    <property type="match status" value="1"/>
</dbReference>
<dbReference type="Pfam" id="PF01380">
    <property type="entry name" value="SIS"/>
    <property type="match status" value="2"/>
</dbReference>
<dbReference type="InterPro" id="IPR001347">
    <property type="entry name" value="SIS_dom"/>
</dbReference>
<dbReference type="CDD" id="cd05008">
    <property type="entry name" value="SIS_GlmS_GlmD_1"/>
    <property type="match status" value="1"/>
</dbReference>
<dbReference type="FunFam" id="3.40.50.10490:FF:000022">
    <property type="entry name" value="Glutamine--fructose-6-phosphate aminotransferase [isomerizing]"/>
    <property type="match status" value="1"/>
</dbReference>
<organism evidence="8 9">
    <name type="scientific">Syntrophomonas wolfei</name>
    <dbReference type="NCBI Taxonomy" id="863"/>
    <lineage>
        <taxon>Bacteria</taxon>
        <taxon>Bacillati</taxon>
        <taxon>Bacillota</taxon>
        <taxon>Clostridia</taxon>
        <taxon>Eubacteriales</taxon>
        <taxon>Syntrophomonadaceae</taxon>
        <taxon>Syntrophomonas</taxon>
    </lineage>
</organism>
<keyword evidence="6" id="KW-1133">Transmembrane helix</keyword>
<accession>A0A354YU93</accession>
<comment type="caution">
    <text evidence="8">The sequence shown here is derived from an EMBL/GenBank/DDBJ whole genome shotgun (WGS) entry which is preliminary data.</text>
</comment>
<dbReference type="PROSITE" id="PS51464">
    <property type="entry name" value="SIS"/>
    <property type="match status" value="2"/>
</dbReference>
<feature type="domain" description="SIS" evidence="7">
    <location>
        <begin position="216"/>
        <end position="357"/>
    </location>
</feature>
<feature type="domain" description="SIS" evidence="7">
    <location>
        <begin position="44"/>
        <end position="183"/>
    </location>
</feature>
<dbReference type="NCBIfam" id="TIGR01135">
    <property type="entry name" value="glmS"/>
    <property type="match status" value="1"/>
</dbReference>
<evidence type="ECO:0000313" key="9">
    <source>
        <dbReference type="Proteomes" id="UP000263273"/>
    </source>
</evidence>
<keyword evidence="6" id="KW-0472">Membrane</keyword>
<dbReference type="InterPro" id="IPR035490">
    <property type="entry name" value="GlmS/FrlB_SIS"/>
</dbReference>
<evidence type="ECO:0000313" key="8">
    <source>
        <dbReference type="EMBL" id="HBK52754.1"/>
    </source>
</evidence>
<dbReference type="Proteomes" id="UP000263273">
    <property type="component" value="Unassembled WGS sequence"/>
</dbReference>
<evidence type="ECO:0000256" key="5">
    <source>
        <dbReference type="ARBA" id="ARBA00022737"/>
    </source>
</evidence>
<feature type="transmembrane region" description="Helical" evidence="6">
    <location>
        <begin position="329"/>
        <end position="348"/>
    </location>
</feature>
<dbReference type="GO" id="GO:0005829">
    <property type="term" value="C:cytosol"/>
    <property type="evidence" value="ECO:0007669"/>
    <property type="project" value="TreeGrafter"/>
</dbReference>
<keyword evidence="6" id="KW-0812">Transmembrane</keyword>
<evidence type="ECO:0000256" key="3">
    <source>
        <dbReference type="ARBA" id="ARBA00016090"/>
    </source>
</evidence>
<protein>
    <recommendedName>
        <fullName evidence="3">Glutamine--fructose-6-phosphate aminotransferase [isomerizing]</fullName>
        <ecNumber evidence="2">2.6.1.16</ecNumber>
    </recommendedName>
</protein>
<dbReference type="GO" id="GO:0006002">
    <property type="term" value="P:fructose 6-phosphate metabolic process"/>
    <property type="evidence" value="ECO:0007669"/>
    <property type="project" value="TreeGrafter"/>
</dbReference>
<dbReference type="FunFam" id="3.40.50.10490:FF:000001">
    <property type="entry name" value="Glutamine--fructose-6-phosphate aminotransferase [isomerizing]"/>
    <property type="match status" value="1"/>
</dbReference>
<keyword evidence="4" id="KW-0963">Cytoplasm</keyword>
<dbReference type="Gene3D" id="3.40.50.10490">
    <property type="entry name" value="Glucose-6-phosphate isomerase like protein, domain 1"/>
    <property type="match status" value="2"/>
</dbReference>
<dbReference type="GO" id="GO:0097367">
    <property type="term" value="F:carbohydrate derivative binding"/>
    <property type="evidence" value="ECO:0007669"/>
    <property type="project" value="InterPro"/>
</dbReference>
<proteinExistence type="predicted"/>